<keyword evidence="10 11" id="KW-0998">Cell outer membrane</keyword>
<dbReference type="Pfam" id="PF00593">
    <property type="entry name" value="TonB_dep_Rec_b-barrel"/>
    <property type="match status" value="1"/>
</dbReference>
<keyword evidence="8 12" id="KW-0798">TonB box</keyword>
<evidence type="ECO:0000259" key="13">
    <source>
        <dbReference type="Pfam" id="PF00593"/>
    </source>
</evidence>
<evidence type="ECO:0000256" key="8">
    <source>
        <dbReference type="ARBA" id="ARBA00023077"/>
    </source>
</evidence>
<reference evidence="17 18" key="1">
    <citation type="submission" date="2018-01" db="EMBL/GenBank/DDBJ databases">
        <authorList>
            <person name="Paulsen S."/>
            <person name="Gram L.K."/>
        </authorList>
    </citation>
    <scope>NUCLEOTIDE SEQUENCE [LARGE SCALE GENOMIC DNA]</scope>
    <source>
        <strain evidence="15 18">S3790</strain>
        <strain evidence="16 17">S3895</strain>
    </source>
</reference>
<keyword evidence="2 11" id="KW-0813">Transport</keyword>
<dbReference type="RefSeq" id="WP_138591386.1">
    <property type="nucleotide sequence ID" value="NZ_PNBW01000005.1"/>
</dbReference>
<dbReference type="Proteomes" id="UP000307217">
    <property type="component" value="Unassembled WGS sequence"/>
</dbReference>
<sequence>MKYRHYPWLLSSLILSPTSFSQSDISANEVNELETIVVTSQRLQRPWRELASNMNYLDETDIERLALQDLDQVLSTVPNVTLQALAGDYNYIQMRGMPRNLEQATVGVYIDGIPYNNLYELNPSLLNIKSIEVIRGPQANLFGRNVRDGVITITTAEPESQAQGKVSMSWAELNQQQLSAHYSTPLTQALSSQISANWIERDGTVKNTTLNNDLDPLKQIQINNAWYWQASDAVKLKLILNHTDKNSGAYPYVNGELTYSNSDELSADNNVNNDFNQKNDNATIQMDWLWSADWLFSAIANYADGTVDARFDADFSALDMGYVDTWLEQRDSYYEFRLASQNNSSLTWLFGLSYSLNRDANRTQTLTKVPYGDTLIEATLDTQGQLEQKSYVAYADATWKVSEHWQIQGGVRYLDEQFSGQHYFNNPLYPMPTAITQGHQQVTDSEILKKFAVNYLMDANHSFFVGYGEGYLSGGATWVAEQTDAQLMRTGIGVPYAPELSGTAELGYKYQAPKQGIFADVTLFYSALENYQHAYADAYGLNRIASVKQVSSQGVEFNLRQQLNQWWQWAASFGVNSSEIDAIDGFSDPMIKVAVGTRLPNTAKNTGHISINYKNDIAQQWQMDATLSLDHTGETLFDLTGQTKQAAYQLMNVNMVFQHDSDWRLSVFAKNLLDKRYQQVRVQYPGINIVNYGMPRQVGIALSKSF</sequence>
<dbReference type="Gene3D" id="2.40.170.20">
    <property type="entry name" value="TonB-dependent receptor, beta-barrel domain"/>
    <property type="match status" value="1"/>
</dbReference>
<evidence type="ECO:0000313" key="18">
    <source>
        <dbReference type="Proteomes" id="UP000307217"/>
    </source>
</evidence>
<evidence type="ECO:0000313" key="17">
    <source>
        <dbReference type="Proteomes" id="UP000307164"/>
    </source>
</evidence>
<evidence type="ECO:0000259" key="14">
    <source>
        <dbReference type="Pfam" id="PF07715"/>
    </source>
</evidence>
<dbReference type="InterPro" id="IPR036942">
    <property type="entry name" value="Beta-barrel_TonB_sf"/>
</dbReference>
<reference evidence="15" key="3">
    <citation type="submission" date="2019-09" db="EMBL/GenBank/DDBJ databases">
        <title>Co-occurence of chitin degradation, pigmentation and bioactivity in marine Pseudoalteromonas.</title>
        <authorList>
            <person name="Sonnenschein E.C."/>
            <person name="Bech P.K."/>
        </authorList>
    </citation>
    <scope>NUCLEOTIDE SEQUENCE</scope>
    <source>
        <strain evidence="15">S3790</strain>
        <strain evidence="16 17">S3895</strain>
    </source>
</reference>
<organism evidence="15 18">
    <name type="scientific">Pseudoalteromonas aurantia</name>
    <dbReference type="NCBI Taxonomy" id="43654"/>
    <lineage>
        <taxon>Bacteria</taxon>
        <taxon>Pseudomonadati</taxon>
        <taxon>Pseudomonadota</taxon>
        <taxon>Gammaproteobacteria</taxon>
        <taxon>Alteromonadales</taxon>
        <taxon>Pseudoalteromonadaceae</taxon>
        <taxon>Pseudoalteromonas</taxon>
    </lineage>
</organism>
<dbReference type="PROSITE" id="PS52016">
    <property type="entry name" value="TONB_DEPENDENT_REC_3"/>
    <property type="match status" value="1"/>
</dbReference>
<evidence type="ECO:0000313" key="16">
    <source>
        <dbReference type="EMBL" id="TMO78978.1"/>
    </source>
</evidence>
<evidence type="ECO:0000256" key="3">
    <source>
        <dbReference type="ARBA" id="ARBA00022452"/>
    </source>
</evidence>
<evidence type="ECO:0000256" key="9">
    <source>
        <dbReference type="ARBA" id="ARBA00023136"/>
    </source>
</evidence>
<evidence type="ECO:0000256" key="4">
    <source>
        <dbReference type="ARBA" id="ARBA00022496"/>
    </source>
</evidence>
<keyword evidence="6" id="KW-0408">Iron</keyword>
<comment type="similarity">
    <text evidence="11 12">Belongs to the TonB-dependent receptor family.</text>
</comment>
<feature type="domain" description="TonB-dependent receptor plug" evidence="14">
    <location>
        <begin position="48"/>
        <end position="146"/>
    </location>
</feature>
<evidence type="ECO:0008006" key="19">
    <source>
        <dbReference type="Google" id="ProtNLM"/>
    </source>
</evidence>
<reference evidence="18" key="2">
    <citation type="submission" date="2019-06" db="EMBL/GenBank/DDBJ databases">
        <title>Co-occurence of chitin degradation, pigmentation and bioactivity in marine Pseudoalteromonas.</title>
        <authorList>
            <person name="Sonnenschein E.C."/>
            <person name="Bech P.K."/>
        </authorList>
    </citation>
    <scope>NUCLEOTIDE SEQUENCE [LARGE SCALE GENOMIC DNA]</scope>
    <source>
        <strain evidence="18">S3790</strain>
    </source>
</reference>
<comment type="caution">
    <text evidence="15">The sequence shown here is derived from an EMBL/GenBank/DDBJ whole genome shotgun (WGS) entry which is preliminary data.</text>
</comment>
<gene>
    <name evidence="15" type="ORF">CWC19_07975</name>
    <name evidence="16" type="ORF">CWC20_00805</name>
</gene>
<dbReference type="InterPro" id="IPR012910">
    <property type="entry name" value="Plug_dom"/>
</dbReference>
<dbReference type="PANTHER" id="PTHR32552">
    <property type="entry name" value="FERRICHROME IRON RECEPTOR-RELATED"/>
    <property type="match status" value="1"/>
</dbReference>
<dbReference type="Proteomes" id="UP000307164">
    <property type="component" value="Unassembled WGS sequence"/>
</dbReference>
<keyword evidence="3 11" id="KW-1134">Transmembrane beta strand</keyword>
<accession>A0A5S3VAB0</accession>
<comment type="subcellular location">
    <subcellularLocation>
        <location evidence="1 11">Cell outer membrane</location>
        <topology evidence="1 11">Multi-pass membrane protein</topology>
    </subcellularLocation>
</comment>
<keyword evidence="4" id="KW-0410">Iron transport</keyword>
<name>A0A5S3VAB0_9GAMM</name>
<keyword evidence="5 11" id="KW-0812">Transmembrane</keyword>
<dbReference type="PANTHER" id="PTHR32552:SF81">
    <property type="entry name" value="TONB-DEPENDENT OUTER MEMBRANE RECEPTOR"/>
    <property type="match status" value="1"/>
</dbReference>
<dbReference type="GO" id="GO:0009279">
    <property type="term" value="C:cell outer membrane"/>
    <property type="evidence" value="ECO:0007669"/>
    <property type="project" value="UniProtKB-SubCell"/>
</dbReference>
<dbReference type="GO" id="GO:0006826">
    <property type="term" value="P:iron ion transport"/>
    <property type="evidence" value="ECO:0007669"/>
    <property type="project" value="UniProtKB-KW"/>
</dbReference>
<evidence type="ECO:0000256" key="2">
    <source>
        <dbReference type="ARBA" id="ARBA00022448"/>
    </source>
</evidence>
<evidence type="ECO:0000256" key="12">
    <source>
        <dbReference type="RuleBase" id="RU003357"/>
    </source>
</evidence>
<keyword evidence="7" id="KW-0406">Ion transport</keyword>
<dbReference type="InterPro" id="IPR000531">
    <property type="entry name" value="Beta-barrel_TonB"/>
</dbReference>
<evidence type="ECO:0000256" key="10">
    <source>
        <dbReference type="ARBA" id="ARBA00023237"/>
    </source>
</evidence>
<dbReference type="EMBL" id="PNBX01000030">
    <property type="protein sequence ID" value="TMO68697.1"/>
    <property type="molecule type" value="Genomic_DNA"/>
</dbReference>
<keyword evidence="17" id="KW-1185">Reference proteome</keyword>
<evidence type="ECO:0000256" key="6">
    <source>
        <dbReference type="ARBA" id="ARBA00023004"/>
    </source>
</evidence>
<dbReference type="OrthoDB" id="7051185at2"/>
<proteinExistence type="inferred from homology"/>
<protein>
    <recommendedName>
        <fullName evidence="19">TonB-dependent receptor</fullName>
    </recommendedName>
</protein>
<dbReference type="Pfam" id="PF07715">
    <property type="entry name" value="Plug"/>
    <property type="match status" value="1"/>
</dbReference>
<evidence type="ECO:0000256" key="11">
    <source>
        <dbReference type="PROSITE-ProRule" id="PRU01360"/>
    </source>
</evidence>
<dbReference type="InterPro" id="IPR039426">
    <property type="entry name" value="TonB-dep_rcpt-like"/>
</dbReference>
<feature type="domain" description="TonB-dependent receptor-like beta-barrel" evidence="13">
    <location>
        <begin position="248"/>
        <end position="672"/>
    </location>
</feature>
<keyword evidence="9 11" id="KW-0472">Membrane</keyword>
<dbReference type="AlphaFoldDB" id="A0A5S3VAB0"/>
<dbReference type="SUPFAM" id="SSF56935">
    <property type="entry name" value="Porins"/>
    <property type="match status" value="1"/>
</dbReference>
<evidence type="ECO:0000256" key="5">
    <source>
        <dbReference type="ARBA" id="ARBA00022692"/>
    </source>
</evidence>
<evidence type="ECO:0000256" key="1">
    <source>
        <dbReference type="ARBA" id="ARBA00004571"/>
    </source>
</evidence>
<evidence type="ECO:0000313" key="15">
    <source>
        <dbReference type="EMBL" id="TMO68697.1"/>
    </source>
</evidence>
<evidence type="ECO:0000256" key="7">
    <source>
        <dbReference type="ARBA" id="ARBA00023065"/>
    </source>
</evidence>
<dbReference type="EMBL" id="PNBW01000005">
    <property type="protein sequence ID" value="TMO78978.1"/>
    <property type="molecule type" value="Genomic_DNA"/>
</dbReference>